<dbReference type="KEGG" id="lji:ELX58_07310"/>
<keyword evidence="2" id="KW-1185">Reference proteome</keyword>
<reference evidence="2" key="1">
    <citation type="submission" date="2018-12" db="EMBL/GenBank/DDBJ databases">
        <title>A new species of lactobacillus.</title>
        <authorList>
            <person name="Jian Y."/>
            <person name="Xin L."/>
            <person name="Hong Z.J."/>
            <person name="Ming L.Z."/>
            <person name="Hong X.Z."/>
        </authorList>
    </citation>
    <scope>NUCLEOTIDE SEQUENCE [LARGE SCALE GENOMIC DNA]</scope>
    <source>
        <strain evidence="2">HSLZ-75</strain>
    </source>
</reference>
<proteinExistence type="predicted"/>
<evidence type="ECO:0000313" key="1">
    <source>
        <dbReference type="EMBL" id="QBP19045.1"/>
    </source>
</evidence>
<dbReference type="EMBL" id="CP034726">
    <property type="protein sequence ID" value="QBP19045.1"/>
    <property type="molecule type" value="Genomic_DNA"/>
</dbReference>
<dbReference type="Proteomes" id="UP000294321">
    <property type="component" value="Chromosome"/>
</dbReference>
<gene>
    <name evidence="1" type="ORF">ELX58_07310</name>
</gene>
<organism evidence="1 2">
    <name type="scientific">Acetilactobacillus jinshanensis</name>
    <dbReference type="NCBI Taxonomy" id="1720083"/>
    <lineage>
        <taxon>Bacteria</taxon>
        <taxon>Bacillati</taxon>
        <taxon>Bacillota</taxon>
        <taxon>Bacilli</taxon>
        <taxon>Lactobacillales</taxon>
        <taxon>Lactobacillaceae</taxon>
        <taxon>Acetilactobacillus</taxon>
    </lineage>
</organism>
<dbReference type="OrthoDB" id="2306957at2"/>
<sequence length="84" mass="10115">MTERQLIQEILNTVDVTYSFEDVDEDNKQYTLLITRQNNDRRDLDTVNKEIKHYFKDADFSYKEDLHPDDNKNIDARVVIARQH</sequence>
<name>A0A4P6ZMD2_9LACO</name>
<dbReference type="RefSeq" id="WP_133442602.1">
    <property type="nucleotide sequence ID" value="NZ_CP034726.1"/>
</dbReference>
<evidence type="ECO:0000313" key="2">
    <source>
        <dbReference type="Proteomes" id="UP000294321"/>
    </source>
</evidence>
<dbReference type="AlphaFoldDB" id="A0A4P6ZMD2"/>
<accession>A0A4P6ZMD2</accession>
<protein>
    <submittedName>
        <fullName evidence="1">Uncharacterized protein</fullName>
    </submittedName>
</protein>